<dbReference type="SUPFAM" id="SSF53807">
    <property type="entry name" value="Helical backbone' metal receptor"/>
    <property type="match status" value="1"/>
</dbReference>
<name>A0A1S7FYW8_9LIST</name>
<dbReference type="InterPro" id="IPR002491">
    <property type="entry name" value="ABC_transptr_periplasmic_BD"/>
</dbReference>
<organism evidence="5 6">
    <name type="scientific">Listeria weihenstephanensis</name>
    <dbReference type="NCBI Taxonomy" id="1006155"/>
    <lineage>
        <taxon>Bacteria</taxon>
        <taxon>Bacillati</taxon>
        <taxon>Bacillota</taxon>
        <taxon>Bacilli</taxon>
        <taxon>Bacillales</taxon>
        <taxon>Listeriaceae</taxon>
        <taxon>Listeria</taxon>
    </lineage>
</organism>
<dbReference type="InterPro" id="IPR050902">
    <property type="entry name" value="ABC_Transporter_SBP"/>
</dbReference>
<reference evidence="6" key="1">
    <citation type="submission" date="2015-03" db="EMBL/GenBank/DDBJ databases">
        <authorList>
            <person name="Ferrari E."/>
            <person name="Walter M.C."/>
            <person name="Huptas C."/>
            <person name="Scherer S."/>
            <person name="Mueller-Herbst S."/>
        </authorList>
    </citation>
    <scope>NUCLEOTIDE SEQUENCE [LARGE SCALE GENOMIC DNA]</scope>
    <source>
        <strain evidence="6">LWP01</strain>
    </source>
</reference>
<dbReference type="Proteomes" id="UP000223060">
    <property type="component" value="Chromosome"/>
</dbReference>
<feature type="signal peptide" evidence="3">
    <location>
        <begin position="1"/>
        <end position="24"/>
    </location>
</feature>
<protein>
    <recommendedName>
        <fullName evidence="4">Fe/B12 periplasmic-binding domain-containing protein</fullName>
    </recommendedName>
</protein>
<dbReference type="GO" id="GO:0071281">
    <property type="term" value="P:cellular response to iron ion"/>
    <property type="evidence" value="ECO:0007669"/>
    <property type="project" value="TreeGrafter"/>
</dbReference>
<feature type="chain" id="PRO_5039345656" description="Fe/B12 periplasmic-binding domain-containing protein" evidence="3">
    <location>
        <begin position="25"/>
        <end position="316"/>
    </location>
</feature>
<evidence type="ECO:0000256" key="1">
    <source>
        <dbReference type="ARBA" id="ARBA00008814"/>
    </source>
</evidence>
<dbReference type="Gene3D" id="3.40.50.1980">
    <property type="entry name" value="Nitrogenase molybdenum iron protein domain"/>
    <property type="match status" value="2"/>
</dbReference>
<sequence length="316" mass="34813">MMNLKKIISIFSLAFILVLAGCGAQMTSEKTAQNPEYIASDATGAKIELDAKPKKIVSLIPSNTEILYRLGVGENVVGVTSSDDYPAEVKNVPIVATTEINVEKIIGMKPDLVLGHASMMSYNKDAYDQIKKANIPLFVVADAQDFDAAYKTFTQIGDLTGKTKEAEKLISSMKATDKSSRKEAAKKVQTKAKVWLEISPDLYTAGKDTFINEMLTNIEATNIVSETGYPQYSEEQVIKAAPDVIITIYPNAKQEIAKRSAWKNIPAVKNNRIYEVDPSIVSRPGPRLIEGQEALFNAIYPTNRYILNETIADFSF</sequence>
<dbReference type="CDD" id="cd01143">
    <property type="entry name" value="YvrC"/>
    <property type="match status" value="1"/>
</dbReference>
<evidence type="ECO:0000256" key="3">
    <source>
        <dbReference type="SAM" id="SignalP"/>
    </source>
</evidence>
<evidence type="ECO:0000259" key="4">
    <source>
        <dbReference type="PROSITE" id="PS50983"/>
    </source>
</evidence>
<dbReference type="AlphaFoldDB" id="A0A1S7FYW8"/>
<dbReference type="PANTHER" id="PTHR30535:SF34">
    <property type="entry name" value="MOLYBDATE-BINDING PROTEIN MOLA"/>
    <property type="match status" value="1"/>
</dbReference>
<dbReference type="NCBIfam" id="NF038402">
    <property type="entry name" value="TroA_like"/>
    <property type="match status" value="1"/>
</dbReference>
<accession>A0A1S7FYW8</accession>
<dbReference type="PROSITE" id="PS50983">
    <property type="entry name" value="FE_B12_PBP"/>
    <property type="match status" value="1"/>
</dbReference>
<keyword evidence="6" id="KW-1185">Reference proteome</keyword>
<dbReference type="Pfam" id="PF01497">
    <property type="entry name" value="Peripla_BP_2"/>
    <property type="match status" value="1"/>
</dbReference>
<evidence type="ECO:0000313" key="5">
    <source>
        <dbReference type="EMBL" id="AQY52555.1"/>
    </source>
</evidence>
<evidence type="ECO:0000313" key="6">
    <source>
        <dbReference type="Proteomes" id="UP000223060"/>
    </source>
</evidence>
<gene>
    <name evidence="5" type="ORF">UE46_11800</name>
</gene>
<proteinExistence type="inferred from homology"/>
<dbReference type="PROSITE" id="PS51257">
    <property type="entry name" value="PROKAR_LIPOPROTEIN"/>
    <property type="match status" value="1"/>
</dbReference>
<dbReference type="EMBL" id="CP011102">
    <property type="protein sequence ID" value="AQY52555.1"/>
    <property type="molecule type" value="Genomic_DNA"/>
</dbReference>
<dbReference type="PANTHER" id="PTHR30535">
    <property type="entry name" value="VITAMIN B12-BINDING PROTEIN"/>
    <property type="match status" value="1"/>
</dbReference>
<dbReference type="KEGG" id="lwi:UE46_11800"/>
<keyword evidence="2 3" id="KW-0732">Signal</keyword>
<dbReference type="FunFam" id="3.40.50.1980:FF:000035">
    <property type="entry name" value="Iron ABC transporter substrate-binding protein"/>
    <property type="match status" value="1"/>
</dbReference>
<dbReference type="InterPro" id="IPR054828">
    <property type="entry name" value="Vit_B12_bind_prot"/>
</dbReference>
<feature type="domain" description="Fe/B12 periplasmic-binding" evidence="4">
    <location>
        <begin position="55"/>
        <end position="303"/>
    </location>
</feature>
<comment type="similarity">
    <text evidence="1">Belongs to the bacterial solute-binding protein 8 family.</text>
</comment>
<evidence type="ECO:0000256" key="2">
    <source>
        <dbReference type="ARBA" id="ARBA00022729"/>
    </source>
</evidence>